<dbReference type="Proteomes" id="UP000233551">
    <property type="component" value="Unassembled WGS sequence"/>
</dbReference>
<keyword evidence="3" id="KW-1185">Reference proteome</keyword>
<comment type="caution">
    <text evidence="2">The sequence shown here is derived from an EMBL/GenBank/DDBJ whole genome shotgun (WGS) entry which is preliminary data.</text>
</comment>
<dbReference type="EMBL" id="PGOL01000520">
    <property type="protein sequence ID" value="PKI69188.1"/>
    <property type="molecule type" value="Genomic_DNA"/>
</dbReference>
<feature type="region of interest" description="Disordered" evidence="1">
    <location>
        <begin position="118"/>
        <end position="138"/>
    </location>
</feature>
<dbReference type="STRING" id="22663.A0A2I0KKZ7"/>
<gene>
    <name evidence="2" type="ORF">CRG98_010455</name>
</gene>
<organism evidence="2 3">
    <name type="scientific">Punica granatum</name>
    <name type="common">Pomegranate</name>
    <dbReference type="NCBI Taxonomy" id="22663"/>
    <lineage>
        <taxon>Eukaryota</taxon>
        <taxon>Viridiplantae</taxon>
        <taxon>Streptophyta</taxon>
        <taxon>Embryophyta</taxon>
        <taxon>Tracheophyta</taxon>
        <taxon>Spermatophyta</taxon>
        <taxon>Magnoliopsida</taxon>
        <taxon>eudicotyledons</taxon>
        <taxon>Gunneridae</taxon>
        <taxon>Pentapetalae</taxon>
        <taxon>rosids</taxon>
        <taxon>malvids</taxon>
        <taxon>Myrtales</taxon>
        <taxon>Lythraceae</taxon>
        <taxon>Punica</taxon>
    </lineage>
</organism>
<proteinExistence type="predicted"/>
<evidence type="ECO:0000313" key="3">
    <source>
        <dbReference type="Proteomes" id="UP000233551"/>
    </source>
</evidence>
<dbReference type="AlphaFoldDB" id="A0A2I0KKZ7"/>
<evidence type="ECO:0000256" key="1">
    <source>
        <dbReference type="SAM" id="MobiDB-lite"/>
    </source>
</evidence>
<protein>
    <submittedName>
        <fullName evidence="2">Uncharacterized protein</fullName>
    </submittedName>
</protein>
<accession>A0A2I0KKZ7</accession>
<sequence>MGPSLKRHDAYLVIVQRDINDRDRSEEQVWDWTTRRIVTGDAKPGAAVPSAICGAEGRNLIVLAEEGVGVVCHRNSDSNGSSSYQHCDTHQPHVTASASAAGCSPGLNLRRLALRQGRQQAVRGPRHSPYSRPTGSTPLPASAAMQDLAFCQSLLQVVFTPELRFAVLKFLNRLFHCFSAYCYSLSAPSPFSLLLPLLLPPHTRS</sequence>
<reference evidence="2 3" key="1">
    <citation type="submission" date="2017-11" db="EMBL/GenBank/DDBJ databases">
        <title>De-novo sequencing of pomegranate (Punica granatum L.) genome.</title>
        <authorList>
            <person name="Akparov Z."/>
            <person name="Amiraslanov A."/>
            <person name="Hajiyeva S."/>
            <person name="Abbasov M."/>
            <person name="Kaur K."/>
            <person name="Hamwieh A."/>
            <person name="Solovyev V."/>
            <person name="Salamov A."/>
            <person name="Braich B."/>
            <person name="Kosarev P."/>
            <person name="Mahmoud A."/>
            <person name="Hajiyev E."/>
            <person name="Babayeva S."/>
            <person name="Izzatullayeva V."/>
            <person name="Mammadov A."/>
            <person name="Mammadov A."/>
            <person name="Sharifova S."/>
            <person name="Ojaghi J."/>
            <person name="Eynullazada K."/>
            <person name="Bayramov B."/>
            <person name="Abdulazimova A."/>
            <person name="Shahmuradov I."/>
        </authorList>
    </citation>
    <scope>NUCLEOTIDE SEQUENCE [LARGE SCALE GENOMIC DNA]</scope>
    <source>
        <strain evidence="3">cv. AG2017</strain>
        <tissue evidence="2">Leaf</tissue>
    </source>
</reference>
<evidence type="ECO:0000313" key="2">
    <source>
        <dbReference type="EMBL" id="PKI69188.1"/>
    </source>
</evidence>
<name>A0A2I0KKZ7_PUNGR</name>